<dbReference type="AlphaFoldDB" id="A0A840I1Y7"/>
<gene>
    <name evidence="3" type="ORF">GGQ59_000772</name>
</gene>
<accession>A0A840I1Y7</accession>
<keyword evidence="1" id="KW-0812">Transmembrane</keyword>
<dbReference type="Pfam" id="PF08378">
    <property type="entry name" value="NERD"/>
    <property type="match status" value="1"/>
</dbReference>
<dbReference type="Proteomes" id="UP000563524">
    <property type="component" value="Unassembled WGS sequence"/>
</dbReference>
<protein>
    <recommendedName>
        <fullName evidence="2">NERD domain-containing protein</fullName>
    </recommendedName>
</protein>
<evidence type="ECO:0000256" key="1">
    <source>
        <dbReference type="SAM" id="Phobius"/>
    </source>
</evidence>
<keyword evidence="1" id="KW-0472">Membrane</keyword>
<dbReference type="EMBL" id="JACHOB010000001">
    <property type="protein sequence ID" value="MBB4658272.1"/>
    <property type="molecule type" value="Genomic_DNA"/>
</dbReference>
<feature type="domain" description="NERD" evidence="2">
    <location>
        <begin position="88"/>
        <end position="204"/>
    </location>
</feature>
<evidence type="ECO:0000313" key="3">
    <source>
        <dbReference type="EMBL" id="MBB4658272.1"/>
    </source>
</evidence>
<keyword evidence="1" id="KW-1133">Transmembrane helix</keyword>
<dbReference type="InterPro" id="IPR011528">
    <property type="entry name" value="NERD"/>
</dbReference>
<name>A0A840I1Y7_9PROT</name>
<keyword evidence="4" id="KW-1185">Reference proteome</keyword>
<sequence>MRVFKRKKSDRTPFRPLRQRMAAQSLRARLLDEVPATLAGLTLIGSAFWIGFTYFVAPNLMVPALGLMFLVGTAWFGLGILRMQRLAKGAQAEDYVGAFLQTLERRGAYVLHDLCRDGFNIDHLVIAPSGLYVIETKYASKSGRGRDEIACRDGVLYRNGRQMRGDALSQVTRACEEVARMTRALGYAPPLQPVVVFPGWWTKSEGPVWVLNEKAALRWIRQRPAVMTAAETRQLYRALRAPAAEGAAAA</sequence>
<reference evidence="3 4" key="1">
    <citation type="submission" date="2020-08" db="EMBL/GenBank/DDBJ databases">
        <title>Genomic Encyclopedia of Type Strains, Phase IV (KMG-IV): sequencing the most valuable type-strain genomes for metagenomic binning, comparative biology and taxonomic classification.</title>
        <authorList>
            <person name="Goeker M."/>
        </authorList>
    </citation>
    <scope>NUCLEOTIDE SEQUENCE [LARGE SCALE GENOMIC DNA]</scope>
    <source>
        <strain evidence="3 4">DSM 102850</strain>
    </source>
</reference>
<comment type="caution">
    <text evidence="3">The sequence shown here is derived from an EMBL/GenBank/DDBJ whole genome shotgun (WGS) entry which is preliminary data.</text>
</comment>
<feature type="transmembrane region" description="Helical" evidence="1">
    <location>
        <begin position="61"/>
        <end position="81"/>
    </location>
</feature>
<evidence type="ECO:0000259" key="2">
    <source>
        <dbReference type="PROSITE" id="PS50965"/>
    </source>
</evidence>
<dbReference type="RefSeq" id="WP_183815969.1">
    <property type="nucleotide sequence ID" value="NZ_JACHOB010000001.1"/>
</dbReference>
<proteinExistence type="predicted"/>
<dbReference type="PROSITE" id="PS50965">
    <property type="entry name" value="NERD"/>
    <property type="match status" value="1"/>
</dbReference>
<feature type="transmembrane region" description="Helical" evidence="1">
    <location>
        <begin position="34"/>
        <end position="55"/>
    </location>
</feature>
<evidence type="ECO:0000313" key="4">
    <source>
        <dbReference type="Proteomes" id="UP000563524"/>
    </source>
</evidence>
<organism evidence="3 4">
    <name type="scientific">Parvularcula dongshanensis</name>
    <dbReference type="NCBI Taxonomy" id="1173995"/>
    <lineage>
        <taxon>Bacteria</taxon>
        <taxon>Pseudomonadati</taxon>
        <taxon>Pseudomonadota</taxon>
        <taxon>Alphaproteobacteria</taxon>
        <taxon>Parvularculales</taxon>
        <taxon>Parvularculaceae</taxon>
        <taxon>Parvularcula</taxon>
    </lineage>
</organism>